<dbReference type="InterPro" id="IPR009080">
    <property type="entry name" value="tRNAsynth_Ia_anticodon-bd"/>
</dbReference>
<proteinExistence type="predicted"/>
<name>A0A8J1T4W7_OWEFU</name>
<protein>
    <submittedName>
        <fullName evidence="1">Uncharacterized protein</fullName>
    </submittedName>
</protein>
<sequence length="555" mass="62840">MQNPTEVTDLDGVTSHISKCVHEYLSKVVCMPTHNLKVLKRTTDLKKGDFSVALQKVNDQVGISDDISPALMTQSQSLGLPIRSYRYDAKGGFLYITLERAVIFKSLLAKVSEYGTEFGCKKDINNSIEMVVHIPVEWQSDGQMNLDQVRAILLSQHASLLLQNAGHKVHDVQYNCPEPVNKLIKLYLNKDNKSDENKSTVSLEEDMKALFEKCLNSKCAEKCKDGGTGTVINLKSYSEEISDLNGGFDKNIQYAKFDSWNDTKLKQVAELSASYKTFQNDLHCIHIVAQKQAYSQQQVDLIWSMLEDNTSHHIEQSHFVYRGVASRCNRNSGGGHNTMPNAQQFYNLRFNQMKESTIMKYGNIAKGEKWESMMHELTSAAIKFEMLTTVPSNMVKLDLSEQTDKGGPMDNKGGSFVLYNCARLSTLFQHFHSNVAAGVYPPLPDLDSIDWSLLKDEEEWSLLFNYVMSYPSIVQQAIAPLHKGIHSQIQTHKICNFLLHMARDMSSYYSRVHILSEARPHLLPLMHSRLHLMKGLQQVMHNALSLLNIQPPTQM</sequence>
<gene>
    <name evidence="1" type="ORF">OFUS_LOCUS11164</name>
</gene>
<accession>A0A8J1T4W7</accession>
<keyword evidence="2" id="KW-1185">Reference proteome</keyword>
<reference evidence="1" key="1">
    <citation type="submission" date="2022-03" db="EMBL/GenBank/DDBJ databases">
        <authorList>
            <person name="Martin C."/>
        </authorList>
    </citation>
    <scope>NUCLEOTIDE SEQUENCE</scope>
</reference>
<dbReference type="Gene3D" id="3.40.50.620">
    <property type="entry name" value="HUPs"/>
    <property type="match status" value="1"/>
</dbReference>
<dbReference type="InterPro" id="IPR037380">
    <property type="entry name" value="DALRD3"/>
</dbReference>
<dbReference type="GO" id="GO:0000049">
    <property type="term" value="F:tRNA binding"/>
    <property type="evidence" value="ECO:0007669"/>
    <property type="project" value="TreeGrafter"/>
</dbReference>
<dbReference type="EMBL" id="CAIIXF020000005">
    <property type="protein sequence ID" value="CAH1785056.1"/>
    <property type="molecule type" value="Genomic_DNA"/>
</dbReference>
<dbReference type="InterPro" id="IPR014729">
    <property type="entry name" value="Rossmann-like_a/b/a_fold"/>
</dbReference>
<dbReference type="InterPro" id="IPR008909">
    <property type="entry name" value="DALR_anticod-bd"/>
</dbReference>
<dbReference type="Gene3D" id="1.10.730.10">
    <property type="entry name" value="Isoleucyl-tRNA Synthetase, Domain 1"/>
    <property type="match status" value="1"/>
</dbReference>
<dbReference type="PANTHER" id="PTHR16043">
    <property type="entry name" value="DALRD3 PROTEIN"/>
    <property type="match status" value="1"/>
</dbReference>
<evidence type="ECO:0000313" key="2">
    <source>
        <dbReference type="Proteomes" id="UP000749559"/>
    </source>
</evidence>
<dbReference type="SUPFAM" id="SSF47323">
    <property type="entry name" value="Anticodon-binding domain of a subclass of class I aminoacyl-tRNA synthetases"/>
    <property type="match status" value="1"/>
</dbReference>
<evidence type="ECO:0000313" key="1">
    <source>
        <dbReference type="EMBL" id="CAH1785056.1"/>
    </source>
</evidence>
<dbReference type="SMART" id="SM00836">
    <property type="entry name" value="DALR_1"/>
    <property type="match status" value="1"/>
</dbReference>
<dbReference type="GO" id="GO:0005524">
    <property type="term" value="F:ATP binding"/>
    <property type="evidence" value="ECO:0007669"/>
    <property type="project" value="InterPro"/>
</dbReference>
<dbReference type="GO" id="GO:0106217">
    <property type="term" value="P:tRNA C3-cytosine methylation"/>
    <property type="evidence" value="ECO:0007669"/>
    <property type="project" value="TreeGrafter"/>
</dbReference>
<dbReference type="Pfam" id="PF05746">
    <property type="entry name" value="DALR_1"/>
    <property type="match status" value="1"/>
</dbReference>
<dbReference type="PANTHER" id="PTHR16043:SF1">
    <property type="entry name" value="DALR ANTICODON-BINDING DOMAIN-CONTAINING PROTEIN 3"/>
    <property type="match status" value="1"/>
</dbReference>
<dbReference type="GO" id="GO:0006420">
    <property type="term" value="P:arginyl-tRNA aminoacylation"/>
    <property type="evidence" value="ECO:0007669"/>
    <property type="project" value="InterPro"/>
</dbReference>
<dbReference type="AlphaFoldDB" id="A0A8J1T4W7"/>
<dbReference type="Proteomes" id="UP000749559">
    <property type="component" value="Unassembled WGS sequence"/>
</dbReference>
<organism evidence="1 2">
    <name type="scientific">Owenia fusiformis</name>
    <name type="common">Polychaete worm</name>
    <dbReference type="NCBI Taxonomy" id="6347"/>
    <lineage>
        <taxon>Eukaryota</taxon>
        <taxon>Metazoa</taxon>
        <taxon>Spiralia</taxon>
        <taxon>Lophotrochozoa</taxon>
        <taxon>Annelida</taxon>
        <taxon>Polychaeta</taxon>
        <taxon>Sedentaria</taxon>
        <taxon>Canalipalpata</taxon>
        <taxon>Sabellida</taxon>
        <taxon>Oweniida</taxon>
        <taxon>Oweniidae</taxon>
        <taxon>Owenia</taxon>
    </lineage>
</organism>
<dbReference type="GO" id="GO:0004814">
    <property type="term" value="F:arginine-tRNA ligase activity"/>
    <property type="evidence" value="ECO:0007669"/>
    <property type="project" value="InterPro"/>
</dbReference>
<dbReference type="OrthoDB" id="9990834at2759"/>
<comment type="caution">
    <text evidence="1">The sequence shown here is derived from an EMBL/GenBank/DDBJ whole genome shotgun (WGS) entry which is preliminary data.</text>
</comment>